<reference evidence="1" key="1">
    <citation type="submission" date="2018-11" db="EMBL/GenBank/DDBJ databases">
        <authorList>
            <consortium name="Pathogen Informatics"/>
        </authorList>
    </citation>
    <scope>NUCLEOTIDE SEQUENCE</scope>
</reference>
<dbReference type="AlphaFoldDB" id="A0A3S5CIU6"/>
<evidence type="ECO:0000313" key="1">
    <source>
        <dbReference type="EMBL" id="VEL25001.1"/>
    </source>
</evidence>
<evidence type="ECO:0000313" key="2">
    <source>
        <dbReference type="Proteomes" id="UP000784294"/>
    </source>
</evidence>
<dbReference type="EMBL" id="CAAALY010071093">
    <property type="protein sequence ID" value="VEL25001.1"/>
    <property type="molecule type" value="Genomic_DNA"/>
</dbReference>
<gene>
    <name evidence="1" type="ORF">PXEA_LOCUS18441</name>
</gene>
<comment type="caution">
    <text evidence="1">The sequence shown here is derived from an EMBL/GenBank/DDBJ whole genome shotgun (WGS) entry which is preliminary data.</text>
</comment>
<proteinExistence type="predicted"/>
<accession>A0A3S5CIU6</accession>
<protein>
    <submittedName>
        <fullName evidence="1">Uncharacterized protein</fullName>
    </submittedName>
</protein>
<organism evidence="1 2">
    <name type="scientific">Protopolystoma xenopodis</name>
    <dbReference type="NCBI Taxonomy" id="117903"/>
    <lineage>
        <taxon>Eukaryota</taxon>
        <taxon>Metazoa</taxon>
        <taxon>Spiralia</taxon>
        <taxon>Lophotrochozoa</taxon>
        <taxon>Platyhelminthes</taxon>
        <taxon>Monogenea</taxon>
        <taxon>Polyopisthocotylea</taxon>
        <taxon>Polystomatidea</taxon>
        <taxon>Polystomatidae</taxon>
        <taxon>Protopolystoma</taxon>
    </lineage>
</organism>
<name>A0A3S5CIU6_9PLAT</name>
<sequence length="93" mass="9733">MLLVTSESTNEDLPASLSRCQGGISPVTPGLYVHARQSVCVPVCWCGYCWQSGTFSRVGLAPSSGPVVWVPVGLGEVVVAQLQIAVSTTTLRA</sequence>
<keyword evidence="2" id="KW-1185">Reference proteome</keyword>
<dbReference type="Proteomes" id="UP000784294">
    <property type="component" value="Unassembled WGS sequence"/>
</dbReference>